<dbReference type="SUPFAM" id="SSF57701">
    <property type="entry name" value="Zn2/Cys6 DNA-binding domain"/>
    <property type="match status" value="1"/>
</dbReference>
<dbReference type="AlphaFoldDB" id="A0AAD6CZ34"/>
<dbReference type="GO" id="GO:0000978">
    <property type="term" value="F:RNA polymerase II cis-regulatory region sequence-specific DNA binding"/>
    <property type="evidence" value="ECO:0007669"/>
    <property type="project" value="TreeGrafter"/>
</dbReference>
<proteinExistence type="predicted"/>
<feature type="compositionally biased region" description="Basic and acidic residues" evidence="7">
    <location>
        <begin position="22"/>
        <end position="32"/>
    </location>
</feature>
<feature type="compositionally biased region" description="Gly residues" evidence="7">
    <location>
        <begin position="133"/>
        <end position="157"/>
    </location>
</feature>
<dbReference type="CDD" id="cd00067">
    <property type="entry name" value="GAL4"/>
    <property type="match status" value="1"/>
</dbReference>
<organism evidence="9 10">
    <name type="scientific">Penicillium frequentans</name>
    <dbReference type="NCBI Taxonomy" id="3151616"/>
    <lineage>
        <taxon>Eukaryota</taxon>
        <taxon>Fungi</taxon>
        <taxon>Dikarya</taxon>
        <taxon>Ascomycota</taxon>
        <taxon>Pezizomycotina</taxon>
        <taxon>Eurotiomycetes</taxon>
        <taxon>Eurotiomycetidae</taxon>
        <taxon>Eurotiales</taxon>
        <taxon>Aspergillaceae</taxon>
        <taxon>Penicillium</taxon>
    </lineage>
</organism>
<evidence type="ECO:0000256" key="7">
    <source>
        <dbReference type="SAM" id="MobiDB-lite"/>
    </source>
</evidence>
<evidence type="ECO:0000256" key="6">
    <source>
        <dbReference type="ARBA" id="ARBA00023242"/>
    </source>
</evidence>
<dbReference type="EMBL" id="JAQIZZ010000003">
    <property type="protein sequence ID" value="KAJ5546055.1"/>
    <property type="molecule type" value="Genomic_DNA"/>
</dbReference>
<dbReference type="PROSITE" id="PS50048">
    <property type="entry name" value="ZN2_CY6_FUNGAL_2"/>
    <property type="match status" value="1"/>
</dbReference>
<evidence type="ECO:0000259" key="8">
    <source>
        <dbReference type="PROSITE" id="PS50048"/>
    </source>
</evidence>
<protein>
    <recommendedName>
        <fullName evidence="8">Zn(2)-C6 fungal-type domain-containing protein</fullName>
    </recommendedName>
</protein>
<evidence type="ECO:0000256" key="1">
    <source>
        <dbReference type="ARBA" id="ARBA00022723"/>
    </source>
</evidence>
<dbReference type="PANTHER" id="PTHR31944">
    <property type="entry name" value="HEME-RESPONSIVE ZINC FINGER TRANSCRIPTION FACTOR HAP1"/>
    <property type="match status" value="1"/>
</dbReference>
<dbReference type="GO" id="GO:0001228">
    <property type="term" value="F:DNA-binding transcription activator activity, RNA polymerase II-specific"/>
    <property type="evidence" value="ECO:0007669"/>
    <property type="project" value="TreeGrafter"/>
</dbReference>
<feature type="compositionally biased region" description="Basic and acidic residues" evidence="7">
    <location>
        <begin position="112"/>
        <end position="124"/>
    </location>
</feature>
<name>A0AAD6CZ34_9EURO</name>
<keyword evidence="10" id="KW-1185">Reference proteome</keyword>
<feature type="compositionally biased region" description="Low complexity" evidence="7">
    <location>
        <begin position="356"/>
        <end position="367"/>
    </location>
</feature>
<dbReference type="InterPro" id="IPR051430">
    <property type="entry name" value="Fungal_TF_Env_Response"/>
</dbReference>
<keyword evidence="3" id="KW-0805">Transcription regulation</keyword>
<dbReference type="Gene3D" id="4.10.240.10">
    <property type="entry name" value="Zn(2)-C6 fungal-type DNA-binding domain"/>
    <property type="match status" value="1"/>
</dbReference>
<dbReference type="SMART" id="SM00066">
    <property type="entry name" value="GAL4"/>
    <property type="match status" value="1"/>
</dbReference>
<sequence>MRRDEDRGPPIATLGFSRTTSHSRENAPDSKTKIRPQQSCLRCRERKVKCDRSIPCHACIIRGIESECTYLTTPEDREHISQAEVIDRLRREVAQLRTQLSQGPRPRPHPKALSERGKSRDRAPYARPSKSGKGSGSGSRSGSGSDGVGGGYAGGAGAVADMREGSWDGSSPSSSMTRSMSINSPGSTGSGTASHAQVYPGSTFGTNIAEDMTTTSAEFIGANFMDETLAHCQGGISAFAPGEIPASIPMQNLQPQAPGIHVMPASQIYQDGNAVENWGNAPYMQDYAPAPAPHTSTSGVYEPQLYQHNPQWGQGHQFAPIPPYLDSYSSSSIGVFAANTDSLNVHSSQQPLNGLSSQQFSSPESLSQHPLFAMPSSWTGKGKQELLETLLETIGSCDEAQVAQVVQVVRTSATPEEAVSGICRVLGIGRGR</sequence>
<evidence type="ECO:0000256" key="5">
    <source>
        <dbReference type="ARBA" id="ARBA00023163"/>
    </source>
</evidence>
<feature type="region of interest" description="Disordered" evidence="7">
    <location>
        <begin position="348"/>
        <end position="367"/>
    </location>
</feature>
<feature type="region of interest" description="Disordered" evidence="7">
    <location>
        <begin position="1"/>
        <end position="37"/>
    </location>
</feature>
<keyword evidence="5" id="KW-0804">Transcription</keyword>
<evidence type="ECO:0000256" key="3">
    <source>
        <dbReference type="ARBA" id="ARBA00023015"/>
    </source>
</evidence>
<keyword evidence="4" id="KW-0238">DNA-binding</keyword>
<dbReference type="Pfam" id="PF00172">
    <property type="entry name" value="Zn_clus"/>
    <property type="match status" value="1"/>
</dbReference>
<reference evidence="9 10" key="1">
    <citation type="journal article" date="2023" name="IMA Fungus">
        <title>Comparative genomic study of the Penicillium genus elucidates a diverse pangenome and 15 lateral gene transfer events.</title>
        <authorList>
            <person name="Petersen C."/>
            <person name="Sorensen T."/>
            <person name="Nielsen M.R."/>
            <person name="Sondergaard T.E."/>
            <person name="Sorensen J.L."/>
            <person name="Fitzpatrick D.A."/>
            <person name="Frisvad J.C."/>
            <person name="Nielsen K.L."/>
        </authorList>
    </citation>
    <scope>NUCLEOTIDE SEQUENCE [LARGE SCALE GENOMIC DNA]</scope>
    <source>
        <strain evidence="9 10">IBT 35679</strain>
    </source>
</reference>
<feature type="compositionally biased region" description="Polar residues" evidence="7">
    <location>
        <begin position="185"/>
        <end position="195"/>
    </location>
</feature>
<dbReference type="PANTHER" id="PTHR31944:SF131">
    <property type="entry name" value="HEME-RESPONSIVE ZINC FINGER TRANSCRIPTION FACTOR HAP1"/>
    <property type="match status" value="1"/>
</dbReference>
<evidence type="ECO:0000256" key="4">
    <source>
        <dbReference type="ARBA" id="ARBA00023125"/>
    </source>
</evidence>
<evidence type="ECO:0000313" key="9">
    <source>
        <dbReference type="EMBL" id="KAJ5546055.1"/>
    </source>
</evidence>
<feature type="compositionally biased region" description="Low complexity" evidence="7">
    <location>
        <begin position="170"/>
        <end position="184"/>
    </location>
</feature>
<dbReference type="Proteomes" id="UP001220324">
    <property type="component" value="Unassembled WGS sequence"/>
</dbReference>
<evidence type="ECO:0000256" key="2">
    <source>
        <dbReference type="ARBA" id="ARBA00022833"/>
    </source>
</evidence>
<accession>A0AAD6CZ34</accession>
<dbReference type="GO" id="GO:0008270">
    <property type="term" value="F:zinc ion binding"/>
    <property type="evidence" value="ECO:0007669"/>
    <property type="project" value="InterPro"/>
</dbReference>
<dbReference type="InterPro" id="IPR001138">
    <property type="entry name" value="Zn2Cys6_DnaBD"/>
</dbReference>
<dbReference type="InterPro" id="IPR036864">
    <property type="entry name" value="Zn2-C6_fun-type_DNA-bd_sf"/>
</dbReference>
<dbReference type="PROSITE" id="PS00463">
    <property type="entry name" value="ZN2_CY6_FUNGAL_1"/>
    <property type="match status" value="1"/>
</dbReference>
<feature type="region of interest" description="Disordered" evidence="7">
    <location>
        <begin position="98"/>
        <end position="196"/>
    </location>
</feature>
<keyword evidence="2" id="KW-0862">Zinc</keyword>
<evidence type="ECO:0000313" key="10">
    <source>
        <dbReference type="Proteomes" id="UP001220324"/>
    </source>
</evidence>
<comment type="caution">
    <text evidence="9">The sequence shown here is derived from an EMBL/GenBank/DDBJ whole genome shotgun (WGS) entry which is preliminary data.</text>
</comment>
<dbReference type="GO" id="GO:0005634">
    <property type="term" value="C:nucleus"/>
    <property type="evidence" value="ECO:0007669"/>
    <property type="project" value="TreeGrafter"/>
</dbReference>
<keyword evidence="1" id="KW-0479">Metal-binding</keyword>
<gene>
    <name evidence="9" type="ORF">N7494_003640</name>
</gene>
<feature type="domain" description="Zn(2)-C6 fungal-type" evidence="8">
    <location>
        <begin position="39"/>
        <end position="70"/>
    </location>
</feature>
<keyword evidence="6" id="KW-0539">Nucleus</keyword>